<organism evidence="2 3">
    <name type="scientific">Frondihabitans sucicola</name>
    <dbReference type="NCBI Taxonomy" id="1268041"/>
    <lineage>
        <taxon>Bacteria</taxon>
        <taxon>Bacillati</taxon>
        <taxon>Actinomycetota</taxon>
        <taxon>Actinomycetes</taxon>
        <taxon>Micrococcales</taxon>
        <taxon>Microbacteriaceae</taxon>
        <taxon>Frondihabitans</taxon>
    </lineage>
</organism>
<evidence type="ECO:0000313" key="3">
    <source>
        <dbReference type="Proteomes" id="UP001321486"/>
    </source>
</evidence>
<feature type="compositionally biased region" description="Basic residues" evidence="1">
    <location>
        <begin position="288"/>
        <end position="303"/>
    </location>
</feature>
<dbReference type="EMBL" id="AP027732">
    <property type="protein sequence ID" value="BDZ50729.1"/>
    <property type="molecule type" value="Genomic_DNA"/>
</dbReference>
<gene>
    <name evidence="2" type="ORF">GCM10025867_29700</name>
</gene>
<evidence type="ECO:0000313" key="2">
    <source>
        <dbReference type="EMBL" id="BDZ50729.1"/>
    </source>
</evidence>
<dbReference type="InterPro" id="IPR050490">
    <property type="entry name" value="Bact_solute-bd_prot1"/>
</dbReference>
<keyword evidence="3" id="KW-1185">Reference proteome</keyword>
<dbReference type="Proteomes" id="UP001321486">
    <property type="component" value="Chromosome"/>
</dbReference>
<sequence length="303" mass="32808">MALGLAGCAPSASISSDPKVLTLWSWPRAVSTKLLKTAGNHIPGSTRRIRSDLIGGNFDVKLRTSMAGRAFIPDVTALNSNVSSYFPIEDQFLDLNDLGAQDHKADYLGWKWSLGVTPTDRLCFWPMDTAPMAFWFRRDVFAKAGLASDPDEVSATISSWDHWLEAGAQLKKNAQASIIANSNVAFTAVLACSVERYFSPEGKALYQRDGSAVRKAWDIAVKASTTGITAKALTDSEKNSSYNNGKTPANLEEAGGRRPSRPSHPTTRASGAPRRCLAATATTAARSSRFRSRPRTPRRPSSS</sequence>
<reference evidence="3" key="1">
    <citation type="journal article" date="2019" name="Int. J. Syst. Evol. Microbiol.">
        <title>The Global Catalogue of Microorganisms (GCM) 10K type strain sequencing project: providing services to taxonomists for standard genome sequencing and annotation.</title>
        <authorList>
            <consortium name="The Broad Institute Genomics Platform"/>
            <consortium name="The Broad Institute Genome Sequencing Center for Infectious Disease"/>
            <person name="Wu L."/>
            <person name="Ma J."/>
        </authorList>
    </citation>
    <scope>NUCLEOTIDE SEQUENCE [LARGE SCALE GENOMIC DNA]</scope>
    <source>
        <strain evidence="3">NBRC 108728</strain>
    </source>
</reference>
<dbReference type="Gene3D" id="3.40.190.10">
    <property type="entry name" value="Periplasmic binding protein-like II"/>
    <property type="match status" value="1"/>
</dbReference>
<name>A0ABM8GQJ2_9MICO</name>
<feature type="compositionally biased region" description="Low complexity" evidence="1">
    <location>
        <begin position="263"/>
        <end position="287"/>
    </location>
</feature>
<feature type="region of interest" description="Disordered" evidence="1">
    <location>
        <begin position="237"/>
        <end position="303"/>
    </location>
</feature>
<dbReference type="PANTHER" id="PTHR43649">
    <property type="entry name" value="ARABINOSE-BINDING PROTEIN-RELATED"/>
    <property type="match status" value="1"/>
</dbReference>
<accession>A0ABM8GQJ2</accession>
<dbReference type="PANTHER" id="PTHR43649:SF32">
    <property type="entry name" value="SUGAR BINDING SECRETED PROTEIN"/>
    <property type="match status" value="1"/>
</dbReference>
<dbReference type="SUPFAM" id="SSF53850">
    <property type="entry name" value="Periplasmic binding protein-like II"/>
    <property type="match status" value="1"/>
</dbReference>
<evidence type="ECO:0008006" key="4">
    <source>
        <dbReference type="Google" id="ProtNLM"/>
    </source>
</evidence>
<evidence type="ECO:0000256" key="1">
    <source>
        <dbReference type="SAM" id="MobiDB-lite"/>
    </source>
</evidence>
<protein>
    <recommendedName>
        <fullName evidence="4">Extracellular solute-binding protein</fullName>
    </recommendedName>
</protein>
<proteinExistence type="predicted"/>